<organism evidence="1 2">
    <name type="scientific">Pectobacterium polonicum</name>
    <dbReference type="NCBI Taxonomy" id="2485124"/>
    <lineage>
        <taxon>Bacteria</taxon>
        <taxon>Pseudomonadati</taxon>
        <taxon>Pseudomonadota</taxon>
        <taxon>Gammaproteobacteria</taxon>
        <taxon>Enterobacterales</taxon>
        <taxon>Pectobacteriaceae</taxon>
        <taxon>Pectobacterium</taxon>
    </lineage>
</organism>
<sequence length="322" mass="38055">MSGNSLPYHLRTNKSIDRKIFFDLLSHLSSILPSKIQEYKYISMGGPMLEDHHILHHEYGMTNLLSIERDKGTLSRQVYNRPYGCIRCEQNTTREYINNFNEVDPVIIWLDYTDTKWATQFQECESLLNNLKEYDILKVTFNANPDVLKDSTKNKIDLFKEKANYHLISENLTENDVQTMPNFAKTICDIFQTITQNSLGDYDLIFYPLLQFRYIDNRHQMFTITGIVLSESNTFIKSYHDYVVDASWDYNHNEWGDINEINVPILTQQERYAINQLLPKLDGGDLNSLPFILDKNKEKSERMVRNYIKYYRYIPTFQQTLT</sequence>
<keyword evidence="2" id="KW-1185">Reference proteome</keyword>
<evidence type="ECO:0000313" key="1">
    <source>
        <dbReference type="EMBL" id="MEQ9938074.1"/>
    </source>
</evidence>
<dbReference type="RefSeq" id="WP_273855148.1">
    <property type="nucleotide sequence ID" value="NZ_JAQRNC010000001.1"/>
</dbReference>
<reference evidence="1 2" key="1">
    <citation type="submission" date="2024-06" db="EMBL/GenBank/DDBJ databases">
        <title>Pangenomics to understand the prophage dynamics in the radiating lineages of P. brasiliense.</title>
        <authorList>
            <person name="Pardeshi L.A."/>
            <person name="Van Duivenbode I."/>
            <person name="Jonkheer E.M."/>
            <person name="Pel M.J.C."/>
            <person name="Kupczok A."/>
            <person name="De Ridder D."/>
            <person name="Smit S."/>
            <person name="Van Der Lee T.J."/>
        </authorList>
    </citation>
    <scope>NUCLEOTIDE SEQUENCE [LARGE SCALE GENOMIC DNA]</scope>
    <source>
        <strain evidence="1 2">PD 8607</strain>
    </source>
</reference>
<protein>
    <submittedName>
        <fullName evidence="1">O-methyltransferase</fullName>
    </submittedName>
</protein>
<accession>A0ABV1PA98</accession>
<dbReference type="Proteomes" id="UP001463408">
    <property type="component" value="Unassembled WGS sequence"/>
</dbReference>
<dbReference type="InterPro" id="IPR046788">
    <property type="entry name" value="Methyltransf_35"/>
</dbReference>
<dbReference type="Pfam" id="PF20553">
    <property type="entry name" value="Methyltransf_35"/>
    <property type="match status" value="1"/>
</dbReference>
<name>A0ABV1PA98_9GAMM</name>
<gene>
    <name evidence="1" type="ORF">ABRQ07_10690</name>
</gene>
<proteinExistence type="predicted"/>
<comment type="caution">
    <text evidence="1">The sequence shown here is derived from an EMBL/GenBank/DDBJ whole genome shotgun (WGS) entry which is preliminary data.</text>
</comment>
<dbReference type="EMBL" id="JBEHEF010000005">
    <property type="protein sequence ID" value="MEQ9938074.1"/>
    <property type="molecule type" value="Genomic_DNA"/>
</dbReference>
<evidence type="ECO:0000313" key="2">
    <source>
        <dbReference type="Proteomes" id="UP001463408"/>
    </source>
</evidence>